<accession>Q07R32</accession>
<dbReference type="Pfam" id="PF00561">
    <property type="entry name" value="Abhydrolase_1"/>
    <property type="match status" value="1"/>
</dbReference>
<dbReference type="EC" id="3.1.1.24" evidence="2"/>
<dbReference type="InterPro" id="IPR000073">
    <property type="entry name" value="AB_hydrolase_1"/>
</dbReference>
<dbReference type="PANTHER" id="PTHR43433:SF5">
    <property type="entry name" value="AB HYDROLASE-1 DOMAIN-CONTAINING PROTEIN"/>
    <property type="match status" value="1"/>
</dbReference>
<gene>
    <name evidence="2" type="ordered locus">RPE_1653</name>
</gene>
<keyword evidence="2" id="KW-0378">Hydrolase</keyword>
<dbReference type="AlphaFoldDB" id="Q07R32"/>
<reference evidence="2" key="1">
    <citation type="submission" date="2006-09" db="EMBL/GenBank/DDBJ databases">
        <title>Complete sequence of Rhodopseudomonas palustris BisA53.</title>
        <authorList>
            <consortium name="US DOE Joint Genome Institute"/>
            <person name="Copeland A."/>
            <person name="Lucas S."/>
            <person name="Lapidus A."/>
            <person name="Barry K."/>
            <person name="Detter J.C."/>
            <person name="Glavina del Rio T."/>
            <person name="Hammon N."/>
            <person name="Israni S."/>
            <person name="Dalin E."/>
            <person name="Tice H."/>
            <person name="Pitluck S."/>
            <person name="Chain P."/>
            <person name="Malfatti S."/>
            <person name="Shin M."/>
            <person name="Vergez L."/>
            <person name="Schmutz J."/>
            <person name="Larimer F."/>
            <person name="Land M."/>
            <person name="Hauser L."/>
            <person name="Pelletier D.A."/>
            <person name="Kyrpides N."/>
            <person name="Kim E."/>
            <person name="Harwood C.S."/>
            <person name="Oda Y."/>
            <person name="Richardson P."/>
        </authorList>
    </citation>
    <scope>NUCLEOTIDE SEQUENCE [LARGE SCALE GENOMIC DNA]</scope>
    <source>
        <strain evidence="2">BisA53</strain>
    </source>
</reference>
<dbReference type="InterPro" id="IPR029058">
    <property type="entry name" value="AB_hydrolase_fold"/>
</dbReference>
<evidence type="ECO:0000259" key="1">
    <source>
        <dbReference type="Pfam" id="PF00561"/>
    </source>
</evidence>
<dbReference type="SUPFAM" id="SSF53474">
    <property type="entry name" value="alpha/beta-Hydrolases"/>
    <property type="match status" value="1"/>
</dbReference>
<evidence type="ECO:0000313" key="2">
    <source>
        <dbReference type="EMBL" id="ABJ05602.1"/>
    </source>
</evidence>
<dbReference type="EMBL" id="CP000463">
    <property type="protein sequence ID" value="ABJ05602.1"/>
    <property type="molecule type" value="Genomic_DNA"/>
</dbReference>
<name>Q07R32_RHOP5</name>
<dbReference type="InterPro" id="IPR050471">
    <property type="entry name" value="AB_hydrolase"/>
</dbReference>
<dbReference type="STRING" id="316055.RPE_1653"/>
<dbReference type="ESTHER" id="rhop5-q07r32">
    <property type="family name" value="Carboxymethylbutenolide_lactonase"/>
</dbReference>
<dbReference type="OrthoDB" id="9793083at2"/>
<dbReference type="PRINTS" id="PR00111">
    <property type="entry name" value="ABHYDROLASE"/>
</dbReference>
<dbReference type="GO" id="GO:0047570">
    <property type="term" value="F:3-oxoadipate enol-lactonase activity"/>
    <property type="evidence" value="ECO:0007669"/>
    <property type="project" value="UniProtKB-EC"/>
</dbReference>
<dbReference type="HOGENOM" id="CLU_020336_50_3_5"/>
<sequence length="260" mass="28418">MPLIDADGCLLNVTVEGRDGAPTLMLSNSLGCALEMWKPQMKALTGLFRVVRYDRRGHGKSTVTPGPYTIERMGRDVLAILDDLNIAKVHWCGLSMGGMVGQWLGANAPERIDRLILANTTCHYPDSAPMQARAQAVRDGGMETVADTVIANWLTEDFRERDPQAAANLKAMLLATPVDGYIACCEMLSTMDQRELLPRIDKKTLVIAGRHDNSTPISAAEFIRSRIPGASMTLLDSAHISNIEQPHAFTDAVVGFLTQR</sequence>
<feature type="domain" description="AB hydrolase-1" evidence="1">
    <location>
        <begin position="33"/>
        <end position="246"/>
    </location>
</feature>
<dbReference type="KEGG" id="rpe:RPE_1653"/>
<protein>
    <submittedName>
        <fullName evidence="2">3-oxoadipate enol-lactonase</fullName>
        <ecNumber evidence="2">3.1.1.24</ecNumber>
    </submittedName>
</protein>
<organism evidence="2">
    <name type="scientific">Rhodopseudomonas palustris (strain BisA53)</name>
    <dbReference type="NCBI Taxonomy" id="316055"/>
    <lineage>
        <taxon>Bacteria</taxon>
        <taxon>Pseudomonadati</taxon>
        <taxon>Pseudomonadota</taxon>
        <taxon>Alphaproteobacteria</taxon>
        <taxon>Hyphomicrobiales</taxon>
        <taxon>Nitrobacteraceae</taxon>
        <taxon>Rhodopseudomonas</taxon>
    </lineage>
</organism>
<dbReference type="GO" id="GO:0042952">
    <property type="term" value="P:beta-ketoadipate pathway"/>
    <property type="evidence" value="ECO:0007669"/>
    <property type="project" value="InterPro"/>
</dbReference>
<dbReference type="Gene3D" id="3.40.50.1820">
    <property type="entry name" value="alpha/beta hydrolase"/>
    <property type="match status" value="1"/>
</dbReference>
<dbReference type="eggNOG" id="COG0596">
    <property type="taxonomic scope" value="Bacteria"/>
</dbReference>
<dbReference type="InterPro" id="IPR026968">
    <property type="entry name" value="PcaD/CatD"/>
</dbReference>
<dbReference type="PANTHER" id="PTHR43433">
    <property type="entry name" value="HYDROLASE, ALPHA/BETA FOLD FAMILY PROTEIN"/>
    <property type="match status" value="1"/>
</dbReference>
<dbReference type="NCBIfam" id="TIGR02427">
    <property type="entry name" value="protocat_pcaD"/>
    <property type="match status" value="1"/>
</dbReference>
<proteinExistence type="predicted"/>